<evidence type="ECO:0000313" key="2">
    <source>
        <dbReference type="Proteomes" id="UP000429607"/>
    </source>
</evidence>
<accession>A0A6A3JTA9</accession>
<dbReference type="AlphaFoldDB" id="A0A6A3JTA9"/>
<sequence length="400" mass="45137">MDADAHEPFEEANTPAVVSAYWTVQDNGSTSPSVSDDYSTWTVEQLRKECTSRKLRMTRKTSAADRVKHLKEYDAYHHALLEATIDSGTSKAIAPRSKHCCIRLLNLLFSDLFAVRFASIGDTPTRQLHDTGDIHSGSSFWRDITVEFNTNRADYNKLIRPDVRFDGVDASVIVVHDAGSLCDLWKKCNSNYMKVMACFTKSGEHGDDFFDYCGGAVDVFYLRKCLEIKHDLTSFAEGGLRECDQFDSLDYRERERSSLLEMQAPVPKRRKSDVVETVQGLLASVMPGEPSMVDELMKMHKLIELVERRIDDVKAKGLDAEALQRYTFFGSTAGQAKFGSNLVTRRINFWIKFFGQNLDQPFLGSNFGSTLGSNLQSSGYTLCFVVKVYNGLLLLLEIHY</sequence>
<reference evidence="1 2" key="1">
    <citation type="submission" date="2018-09" db="EMBL/GenBank/DDBJ databases">
        <title>Genomic investigation of the strawberry pathogen Phytophthora fragariae indicates pathogenicity is determined by transcriptional variation in three key races.</title>
        <authorList>
            <person name="Adams T.M."/>
            <person name="Armitage A.D."/>
            <person name="Sobczyk M.K."/>
            <person name="Bates H.J."/>
            <person name="Dunwell J.M."/>
            <person name="Nellist C.F."/>
            <person name="Harrison R.J."/>
        </authorList>
    </citation>
    <scope>NUCLEOTIDE SEQUENCE [LARGE SCALE GENOMIC DNA]</scope>
    <source>
        <strain evidence="1 2">SCRP249</strain>
    </source>
</reference>
<gene>
    <name evidence="1" type="ORF">PR001_g19803</name>
</gene>
<dbReference type="EMBL" id="QXFV01001882">
    <property type="protein sequence ID" value="KAE8996628.1"/>
    <property type="molecule type" value="Genomic_DNA"/>
</dbReference>
<proteinExistence type="predicted"/>
<dbReference type="Proteomes" id="UP000429607">
    <property type="component" value="Unassembled WGS sequence"/>
</dbReference>
<protein>
    <submittedName>
        <fullName evidence="1">Uncharacterized protein</fullName>
    </submittedName>
</protein>
<name>A0A6A3JTA9_9STRA</name>
<organism evidence="1 2">
    <name type="scientific">Phytophthora rubi</name>
    <dbReference type="NCBI Taxonomy" id="129364"/>
    <lineage>
        <taxon>Eukaryota</taxon>
        <taxon>Sar</taxon>
        <taxon>Stramenopiles</taxon>
        <taxon>Oomycota</taxon>
        <taxon>Peronosporomycetes</taxon>
        <taxon>Peronosporales</taxon>
        <taxon>Peronosporaceae</taxon>
        <taxon>Phytophthora</taxon>
    </lineage>
</organism>
<evidence type="ECO:0000313" key="1">
    <source>
        <dbReference type="EMBL" id="KAE8996628.1"/>
    </source>
</evidence>
<comment type="caution">
    <text evidence="1">The sequence shown here is derived from an EMBL/GenBank/DDBJ whole genome shotgun (WGS) entry which is preliminary data.</text>
</comment>